<keyword evidence="6 7" id="KW-0472">Membrane</keyword>
<accession>A0A511Z196</accession>
<evidence type="ECO:0000259" key="8">
    <source>
        <dbReference type="PROSITE" id="PS50928"/>
    </source>
</evidence>
<dbReference type="EMBL" id="BJYK01000009">
    <property type="protein sequence ID" value="GEN81212.1"/>
    <property type="molecule type" value="Genomic_DNA"/>
</dbReference>
<evidence type="ECO:0000256" key="4">
    <source>
        <dbReference type="ARBA" id="ARBA00022692"/>
    </source>
</evidence>
<feature type="transmembrane region" description="Helical" evidence="7">
    <location>
        <begin position="110"/>
        <end position="131"/>
    </location>
</feature>
<dbReference type="InterPro" id="IPR050901">
    <property type="entry name" value="BP-dep_ABC_trans_perm"/>
</dbReference>
<feature type="transmembrane region" description="Helical" evidence="7">
    <location>
        <begin position="243"/>
        <end position="266"/>
    </location>
</feature>
<feature type="transmembrane region" description="Helical" evidence="7">
    <location>
        <begin position="79"/>
        <end position="98"/>
    </location>
</feature>
<proteinExistence type="inferred from homology"/>
<evidence type="ECO:0000256" key="1">
    <source>
        <dbReference type="ARBA" id="ARBA00004651"/>
    </source>
</evidence>
<dbReference type="OrthoDB" id="4821463at2"/>
<comment type="similarity">
    <text evidence="7">Belongs to the binding-protein-dependent transport system permease family.</text>
</comment>
<sequence>MRLTYSARKRLGATSAGVVLTVIALVMLAPMAWMAFVSTKPDADIFSRTPLSAPEELTGGHYANLFDQFHFGTSITNSLVIAGATVVISLLLGGPAAYGFARYPWRGSGVALAFLIVARMVTPAALVVPMYTIMQNLGLLNSVTGVIVGVSVLNLPFVIWILKPFFEQVPKEVEEAAELDGLTPGWVFFRIVLPLALPGIMTAVLYSFLAGWTDLIFPMTFITDANVMPLTSSLLQMQTGYRIYWGELMAGGIVLTLPPVVLCFALQKYLLRGLRTGY</sequence>
<evidence type="ECO:0000256" key="2">
    <source>
        <dbReference type="ARBA" id="ARBA00022448"/>
    </source>
</evidence>
<comment type="subcellular location">
    <subcellularLocation>
        <location evidence="1 7">Cell membrane</location>
        <topology evidence="1 7">Multi-pass membrane protein</topology>
    </subcellularLocation>
</comment>
<dbReference type="CDD" id="cd06261">
    <property type="entry name" value="TM_PBP2"/>
    <property type="match status" value="1"/>
</dbReference>
<dbReference type="GO" id="GO:0005886">
    <property type="term" value="C:plasma membrane"/>
    <property type="evidence" value="ECO:0007669"/>
    <property type="project" value="UniProtKB-SubCell"/>
</dbReference>
<evidence type="ECO:0000256" key="5">
    <source>
        <dbReference type="ARBA" id="ARBA00022989"/>
    </source>
</evidence>
<dbReference type="AlphaFoldDB" id="A0A511Z196"/>
<name>A0A511Z196_9CELL</name>
<organism evidence="9 10">
    <name type="scientific">Actinotalea fermentans</name>
    <dbReference type="NCBI Taxonomy" id="43671"/>
    <lineage>
        <taxon>Bacteria</taxon>
        <taxon>Bacillati</taxon>
        <taxon>Actinomycetota</taxon>
        <taxon>Actinomycetes</taxon>
        <taxon>Micrococcales</taxon>
        <taxon>Cellulomonadaceae</taxon>
        <taxon>Actinotalea</taxon>
    </lineage>
</organism>
<feature type="transmembrane region" description="Helical" evidence="7">
    <location>
        <begin position="12"/>
        <end position="36"/>
    </location>
</feature>
<comment type="caution">
    <text evidence="9">The sequence shown here is derived from an EMBL/GenBank/DDBJ whole genome shotgun (WGS) entry which is preliminary data.</text>
</comment>
<dbReference type="Gene3D" id="1.10.3720.10">
    <property type="entry name" value="MetI-like"/>
    <property type="match status" value="1"/>
</dbReference>
<dbReference type="InterPro" id="IPR000515">
    <property type="entry name" value="MetI-like"/>
</dbReference>
<dbReference type="PANTHER" id="PTHR32243">
    <property type="entry name" value="MALTOSE TRANSPORT SYSTEM PERMEASE-RELATED"/>
    <property type="match status" value="1"/>
</dbReference>
<reference evidence="9 10" key="1">
    <citation type="submission" date="2019-07" db="EMBL/GenBank/DDBJ databases">
        <title>Whole genome shotgun sequence of Actinotalea fermentans NBRC 105374.</title>
        <authorList>
            <person name="Hosoyama A."/>
            <person name="Uohara A."/>
            <person name="Ohji S."/>
            <person name="Ichikawa N."/>
        </authorList>
    </citation>
    <scope>NUCLEOTIDE SEQUENCE [LARGE SCALE GENOMIC DNA]</scope>
    <source>
        <strain evidence="9 10">NBRC 105374</strain>
    </source>
</reference>
<evidence type="ECO:0000313" key="10">
    <source>
        <dbReference type="Proteomes" id="UP000321484"/>
    </source>
</evidence>
<dbReference type="PANTHER" id="PTHR32243:SF18">
    <property type="entry name" value="INNER MEMBRANE ABC TRANSPORTER PERMEASE PROTEIN YCJP"/>
    <property type="match status" value="1"/>
</dbReference>
<protein>
    <submittedName>
        <fullName evidence="9">ABC transporter permease</fullName>
    </submittedName>
</protein>
<dbReference type="RefSeq" id="WP_034244473.1">
    <property type="nucleotide sequence ID" value="NZ_BJYK01000009.1"/>
</dbReference>
<keyword evidence="10" id="KW-1185">Reference proteome</keyword>
<feature type="transmembrane region" description="Helical" evidence="7">
    <location>
        <begin position="143"/>
        <end position="166"/>
    </location>
</feature>
<keyword evidence="4 7" id="KW-0812">Transmembrane</keyword>
<evidence type="ECO:0000256" key="3">
    <source>
        <dbReference type="ARBA" id="ARBA00022475"/>
    </source>
</evidence>
<evidence type="ECO:0000256" key="7">
    <source>
        <dbReference type="RuleBase" id="RU363032"/>
    </source>
</evidence>
<dbReference type="PROSITE" id="PS50928">
    <property type="entry name" value="ABC_TM1"/>
    <property type="match status" value="1"/>
</dbReference>
<keyword evidence="5 7" id="KW-1133">Transmembrane helix</keyword>
<evidence type="ECO:0000256" key="6">
    <source>
        <dbReference type="ARBA" id="ARBA00023136"/>
    </source>
</evidence>
<dbReference type="Pfam" id="PF00528">
    <property type="entry name" value="BPD_transp_1"/>
    <property type="match status" value="1"/>
</dbReference>
<gene>
    <name evidence="9" type="ORF">AFE02nite_29460</name>
</gene>
<feature type="transmembrane region" description="Helical" evidence="7">
    <location>
        <begin position="187"/>
        <end position="209"/>
    </location>
</feature>
<dbReference type="Proteomes" id="UP000321484">
    <property type="component" value="Unassembled WGS sequence"/>
</dbReference>
<feature type="domain" description="ABC transmembrane type-1" evidence="8">
    <location>
        <begin position="75"/>
        <end position="266"/>
    </location>
</feature>
<keyword evidence="2 7" id="KW-0813">Transport</keyword>
<evidence type="ECO:0000313" key="9">
    <source>
        <dbReference type="EMBL" id="GEN81212.1"/>
    </source>
</evidence>
<dbReference type="GO" id="GO:0055085">
    <property type="term" value="P:transmembrane transport"/>
    <property type="evidence" value="ECO:0007669"/>
    <property type="project" value="InterPro"/>
</dbReference>
<dbReference type="SUPFAM" id="SSF161098">
    <property type="entry name" value="MetI-like"/>
    <property type="match status" value="1"/>
</dbReference>
<dbReference type="InterPro" id="IPR035906">
    <property type="entry name" value="MetI-like_sf"/>
</dbReference>
<keyword evidence="3" id="KW-1003">Cell membrane</keyword>